<name>A0A810QBC1_9FIRM</name>
<dbReference type="EMBL" id="AP023420">
    <property type="protein sequence ID" value="BCK83016.1"/>
    <property type="molecule type" value="Genomic_DNA"/>
</dbReference>
<evidence type="ECO:0000313" key="4">
    <source>
        <dbReference type="Proteomes" id="UP000679848"/>
    </source>
</evidence>
<keyword evidence="4" id="KW-1185">Reference proteome</keyword>
<dbReference type="InterPro" id="IPR025246">
    <property type="entry name" value="IS30-like_HTH"/>
</dbReference>
<evidence type="ECO:0000313" key="3">
    <source>
        <dbReference type="EMBL" id="BCK83016.1"/>
    </source>
</evidence>
<dbReference type="Pfam" id="PF13936">
    <property type="entry name" value="HTH_38"/>
    <property type="match status" value="1"/>
</dbReference>
<accession>A0A810QBC1</accession>
<organism evidence="3 4">
    <name type="scientific">Pusillibacter faecalis</name>
    <dbReference type="NCBI Taxonomy" id="2714358"/>
    <lineage>
        <taxon>Bacteria</taxon>
        <taxon>Bacillati</taxon>
        <taxon>Bacillota</taxon>
        <taxon>Clostridia</taxon>
        <taxon>Eubacteriales</taxon>
        <taxon>Oscillospiraceae</taxon>
        <taxon>Pusillibacter</taxon>
    </lineage>
</organism>
<feature type="compositionally biased region" description="Basic and acidic residues" evidence="1">
    <location>
        <begin position="43"/>
        <end position="55"/>
    </location>
</feature>
<dbReference type="RefSeq" id="WP_187015753.1">
    <property type="nucleotide sequence ID" value="NZ_AP023420.1"/>
</dbReference>
<evidence type="ECO:0000256" key="1">
    <source>
        <dbReference type="SAM" id="MobiDB-lite"/>
    </source>
</evidence>
<dbReference type="Proteomes" id="UP000679848">
    <property type="component" value="Chromosome"/>
</dbReference>
<sequence>MSEKYISPAEREYIAKAWRNYASVAEIATHLGKSRKTIYAELRRGQDGEKLDRNQRPVYDPELAQRRFQANLRRRGKPQQAGT</sequence>
<dbReference type="KEGG" id="pfaa:MM59RIKEN_03350"/>
<gene>
    <name evidence="3" type="ORF">MM59RIKEN_03350</name>
</gene>
<evidence type="ECO:0000259" key="2">
    <source>
        <dbReference type="Pfam" id="PF13936"/>
    </source>
</evidence>
<feature type="domain" description="Transposase IS30-like HTH" evidence="2">
    <location>
        <begin position="4"/>
        <end position="45"/>
    </location>
</feature>
<proteinExistence type="predicted"/>
<feature type="region of interest" description="Disordered" evidence="1">
    <location>
        <begin position="43"/>
        <end position="83"/>
    </location>
</feature>
<reference evidence="3" key="1">
    <citation type="submission" date="2020-09" db="EMBL/GenBank/DDBJ databases">
        <title>New species isolated from human feces.</title>
        <authorList>
            <person name="Kitahara M."/>
            <person name="Shigeno Y."/>
            <person name="Shime M."/>
            <person name="Matsumoto Y."/>
            <person name="Nakamura S."/>
            <person name="Motooka D."/>
            <person name="Fukuoka S."/>
            <person name="Nishikawa H."/>
            <person name="Benno Y."/>
        </authorList>
    </citation>
    <scope>NUCLEOTIDE SEQUENCE</scope>
    <source>
        <strain evidence="3">MM59</strain>
    </source>
</reference>
<dbReference type="AlphaFoldDB" id="A0A810QBC1"/>
<protein>
    <recommendedName>
        <fullName evidence="2">Transposase IS30-like HTH domain-containing protein</fullName>
    </recommendedName>
</protein>